<evidence type="ECO:0000313" key="3">
    <source>
        <dbReference type="Proteomes" id="UP000622580"/>
    </source>
</evidence>
<gene>
    <name evidence="1" type="ORF">JKL49_02575</name>
    <name evidence="2" type="ORF">JKL49_04955</name>
</gene>
<sequence length="59" mass="6522">MTDQPFAYSLAHAERGWSWSVYDEDGETVATGLDLSQSDAQAAVEATIRRVSWRYAPSA</sequence>
<name>A0A941CYK5_9CAUL</name>
<evidence type="ECO:0000313" key="1">
    <source>
        <dbReference type="EMBL" id="MBR7618262.1"/>
    </source>
</evidence>
<protein>
    <recommendedName>
        <fullName evidence="4">DUF1508 domain-containing protein</fullName>
    </recommendedName>
</protein>
<organism evidence="1 3">
    <name type="scientific">Phenylobacterium glaciei</name>
    <dbReference type="NCBI Taxonomy" id="2803784"/>
    <lineage>
        <taxon>Bacteria</taxon>
        <taxon>Pseudomonadati</taxon>
        <taxon>Pseudomonadota</taxon>
        <taxon>Alphaproteobacteria</taxon>
        <taxon>Caulobacterales</taxon>
        <taxon>Caulobacteraceae</taxon>
        <taxon>Phenylobacterium</taxon>
    </lineage>
</organism>
<dbReference type="RefSeq" id="WP_215338147.1">
    <property type="nucleotide sequence ID" value="NZ_JAGSGD010000001.1"/>
</dbReference>
<reference evidence="2" key="1">
    <citation type="submission" date="2021-01" db="EMBL/GenBank/DDBJ databases">
        <title>Genome sequence of Phenylobacterium sp. 20VBR1 isolated from a valley glaceir, Ny-Alesund, Svalbard.</title>
        <authorList>
            <person name="Thomas F.A."/>
            <person name="Krishnan K.P."/>
            <person name="Sinha R.K."/>
        </authorList>
    </citation>
    <scope>NUCLEOTIDE SEQUENCE</scope>
    <source>
        <strain evidence="2">20VBR1</strain>
    </source>
</reference>
<proteinExistence type="predicted"/>
<dbReference type="Proteomes" id="UP000622580">
    <property type="component" value="Unassembled WGS sequence"/>
</dbReference>
<evidence type="ECO:0008006" key="4">
    <source>
        <dbReference type="Google" id="ProtNLM"/>
    </source>
</evidence>
<accession>A0A941CYK5</accession>
<reference evidence="1" key="2">
    <citation type="submission" date="2021-04" db="EMBL/GenBank/DDBJ databases">
        <title>Draft genome assembly of strain Phenylobacterium sp. 20VBR1 using MiniION and Illumina platforms.</title>
        <authorList>
            <person name="Thomas F.A."/>
            <person name="Krishnan K.P."/>
            <person name="Sinha R.K."/>
        </authorList>
    </citation>
    <scope>NUCLEOTIDE SEQUENCE</scope>
    <source>
        <strain evidence="1">20VBR1</strain>
    </source>
</reference>
<dbReference type="EMBL" id="JAGSGD010000001">
    <property type="protein sequence ID" value="MBR7618262.1"/>
    <property type="molecule type" value="Genomic_DNA"/>
</dbReference>
<dbReference type="EMBL" id="CP068570">
    <property type="protein sequence ID" value="QQZ50737.1"/>
    <property type="molecule type" value="Genomic_DNA"/>
</dbReference>
<evidence type="ECO:0000313" key="2">
    <source>
        <dbReference type="EMBL" id="QQZ50737.1"/>
    </source>
</evidence>
<dbReference type="AlphaFoldDB" id="A0A941CYK5"/>
<keyword evidence="3" id="KW-1185">Reference proteome</keyword>